<feature type="chain" id="PRO_5044256861" evidence="3">
    <location>
        <begin position="24"/>
        <end position="185"/>
    </location>
</feature>
<dbReference type="EMBL" id="CP162551">
    <property type="protein sequence ID" value="XDI37592.1"/>
    <property type="molecule type" value="Genomic_DNA"/>
</dbReference>
<reference evidence="4" key="1">
    <citation type="submission" date="2024-07" db="EMBL/GenBank/DDBJ databases">
        <title>Identification and characteristics of an arsenic-resistant bacterial isolate, which belongs to a novel species.</title>
        <authorList>
            <person name="Juszczyk A."/>
            <person name="Kowalczyk A."/>
            <person name="Was K."/>
            <person name="Kosowicz W."/>
            <person name="Budzyn A."/>
            <person name="Latowski D."/>
        </authorList>
    </citation>
    <scope>NUCLEOTIDE SEQUENCE</scope>
    <source>
        <strain evidence="4">As8PL</strain>
    </source>
</reference>
<protein>
    <submittedName>
        <fullName evidence="4">Class F sortase</fullName>
    </submittedName>
</protein>
<name>A0AB39BUU1_9BACI</name>
<dbReference type="InterPro" id="IPR042001">
    <property type="entry name" value="Sortase_F"/>
</dbReference>
<dbReference type="InterPro" id="IPR005754">
    <property type="entry name" value="Sortase"/>
</dbReference>
<organism evidence="4">
    <name type="scientific">Alkalihalophilus sp. As8PL</name>
    <dbReference type="NCBI Taxonomy" id="3237103"/>
    <lineage>
        <taxon>Bacteria</taxon>
        <taxon>Bacillati</taxon>
        <taxon>Bacillota</taxon>
        <taxon>Bacilli</taxon>
        <taxon>Bacillales</taxon>
        <taxon>Bacillaceae</taxon>
        <taxon>Alkalihalophilus</taxon>
    </lineage>
</organism>
<accession>A0AB39BUU1</accession>
<dbReference type="InterPro" id="IPR023365">
    <property type="entry name" value="Sortase_dom-sf"/>
</dbReference>
<dbReference type="Pfam" id="PF04203">
    <property type="entry name" value="Sortase"/>
    <property type="match status" value="1"/>
</dbReference>
<keyword evidence="3" id="KW-0732">Signal</keyword>
<dbReference type="CDD" id="cd05829">
    <property type="entry name" value="Sortase_F"/>
    <property type="match status" value="1"/>
</dbReference>
<dbReference type="Gene3D" id="2.40.260.10">
    <property type="entry name" value="Sortase"/>
    <property type="match status" value="1"/>
</dbReference>
<feature type="active site" description="Proton donor/acceptor" evidence="2">
    <location>
        <position position="85"/>
    </location>
</feature>
<dbReference type="AlphaFoldDB" id="A0AB39BUU1"/>
<dbReference type="GO" id="GO:0016787">
    <property type="term" value="F:hydrolase activity"/>
    <property type="evidence" value="ECO:0007669"/>
    <property type="project" value="UniProtKB-KW"/>
</dbReference>
<dbReference type="NCBIfam" id="TIGR01076">
    <property type="entry name" value="sortase_fam"/>
    <property type="match status" value="1"/>
</dbReference>
<sequence>MKKWLALLVVCSLAWWGHPNVIAAKESLTGYSPLQLKIPSLSIQAPIEPIGREELDAIPPEGEKVFWYKDGVNPGASGNAVIAGHFDDYEGPAIFYSLDQLKVDDLLYIVNEKHQILTYQVEDMETFKRDQAPVDDIFQGNSQSKLKLITCSGYYSKKEKTHTHRTIVSATLVGKTHRYTPSTGS</sequence>
<evidence type="ECO:0000256" key="1">
    <source>
        <dbReference type="ARBA" id="ARBA00022801"/>
    </source>
</evidence>
<feature type="active site" description="Acyl-thioester intermediate" evidence="2">
    <location>
        <position position="151"/>
    </location>
</feature>
<dbReference type="RefSeq" id="WP_368504925.1">
    <property type="nucleotide sequence ID" value="NZ_CP162551.1"/>
</dbReference>
<evidence type="ECO:0000256" key="2">
    <source>
        <dbReference type="PIRSR" id="PIRSR605754-1"/>
    </source>
</evidence>
<evidence type="ECO:0000256" key="3">
    <source>
        <dbReference type="SAM" id="SignalP"/>
    </source>
</evidence>
<dbReference type="SUPFAM" id="SSF63817">
    <property type="entry name" value="Sortase"/>
    <property type="match status" value="1"/>
</dbReference>
<evidence type="ECO:0000313" key="4">
    <source>
        <dbReference type="EMBL" id="XDI37592.1"/>
    </source>
</evidence>
<proteinExistence type="predicted"/>
<feature type="signal peptide" evidence="3">
    <location>
        <begin position="1"/>
        <end position="23"/>
    </location>
</feature>
<keyword evidence="1" id="KW-0378">Hydrolase</keyword>
<gene>
    <name evidence="4" type="ORF">AB3N04_04545</name>
</gene>